<feature type="transmembrane region" description="Helical" evidence="1">
    <location>
        <begin position="71"/>
        <end position="93"/>
    </location>
</feature>
<feature type="domain" description="Cation-transporting P-type ATPase C-terminal" evidence="2">
    <location>
        <begin position="34"/>
        <end position="185"/>
    </location>
</feature>
<dbReference type="SUPFAM" id="SSF81665">
    <property type="entry name" value="Calcium ATPase, transmembrane domain M"/>
    <property type="match status" value="1"/>
</dbReference>
<feature type="transmembrane region" description="Helical" evidence="1">
    <location>
        <begin position="153"/>
        <end position="174"/>
    </location>
</feature>
<evidence type="ECO:0000259" key="2">
    <source>
        <dbReference type="Pfam" id="PF00689"/>
    </source>
</evidence>
<evidence type="ECO:0000256" key="1">
    <source>
        <dbReference type="SAM" id="Phobius"/>
    </source>
</evidence>
<reference evidence="3" key="2">
    <citation type="submission" date="2023-02" db="EMBL/GenBank/DDBJ databases">
        <authorList>
            <consortium name="DOE Joint Genome Institute"/>
            <person name="Mondo S.J."/>
            <person name="Chang Y."/>
            <person name="Wang Y."/>
            <person name="Ahrendt S."/>
            <person name="Andreopoulos W."/>
            <person name="Barry K."/>
            <person name="Beard J."/>
            <person name="Benny G.L."/>
            <person name="Blankenship S."/>
            <person name="Bonito G."/>
            <person name="Cuomo C."/>
            <person name="Desiro A."/>
            <person name="Gervers K.A."/>
            <person name="Hundley H."/>
            <person name="Kuo A."/>
            <person name="LaButti K."/>
            <person name="Lang B.F."/>
            <person name="Lipzen A."/>
            <person name="O'Donnell K."/>
            <person name="Pangilinan J."/>
            <person name="Reynolds N."/>
            <person name="Sandor L."/>
            <person name="Smith M.W."/>
            <person name="Tsang A."/>
            <person name="Grigoriev I.V."/>
            <person name="Stajich J.E."/>
            <person name="Spatafora J.W."/>
        </authorList>
    </citation>
    <scope>NUCLEOTIDE SEQUENCE</scope>
    <source>
        <strain evidence="3">RSA 2281</strain>
    </source>
</reference>
<keyword evidence="4" id="KW-1185">Reference proteome</keyword>
<dbReference type="Gene3D" id="1.20.1110.10">
    <property type="entry name" value="Calcium-transporting ATPase, transmembrane domain"/>
    <property type="match status" value="1"/>
</dbReference>
<comment type="caution">
    <text evidence="3">The sequence shown here is derived from an EMBL/GenBank/DDBJ whole genome shotgun (WGS) entry which is preliminary data.</text>
</comment>
<reference evidence="3" key="1">
    <citation type="journal article" date="2022" name="IScience">
        <title>Evolution of zygomycete secretomes and the origins of terrestrial fungal ecologies.</title>
        <authorList>
            <person name="Chang Y."/>
            <person name="Wang Y."/>
            <person name="Mondo S."/>
            <person name="Ahrendt S."/>
            <person name="Andreopoulos W."/>
            <person name="Barry K."/>
            <person name="Beard J."/>
            <person name="Benny G.L."/>
            <person name="Blankenship S."/>
            <person name="Bonito G."/>
            <person name="Cuomo C."/>
            <person name="Desiro A."/>
            <person name="Gervers K.A."/>
            <person name="Hundley H."/>
            <person name="Kuo A."/>
            <person name="LaButti K."/>
            <person name="Lang B.F."/>
            <person name="Lipzen A."/>
            <person name="O'Donnell K."/>
            <person name="Pangilinan J."/>
            <person name="Reynolds N."/>
            <person name="Sandor L."/>
            <person name="Smith M.E."/>
            <person name="Tsang A."/>
            <person name="Grigoriev I.V."/>
            <person name="Stajich J.E."/>
            <person name="Spatafora J.W."/>
        </authorList>
    </citation>
    <scope>NUCLEOTIDE SEQUENCE</scope>
    <source>
        <strain evidence="3">RSA 2281</strain>
    </source>
</reference>
<dbReference type="EMBL" id="JAIXMP010000017">
    <property type="protein sequence ID" value="KAI9259414.1"/>
    <property type="molecule type" value="Genomic_DNA"/>
</dbReference>
<evidence type="ECO:0000313" key="3">
    <source>
        <dbReference type="EMBL" id="KAI9259414.1"/>
    </source>
</evidence>
<gene>
    <name evidence="3" type="ORF">BDA99DRAFT_538381</name>
</gene>
<organism evidence="3 4">
    <name type="scientific">Phascolomyces articulosus</name>
    <dbReference type="NCBI Taxonomy" id="60185"/>
    <lineage>
        <taxon>Eukaryota</taxon>
        <taxon>Fungi</taxon>
        <taxon>Fungi incertae sedis</taxon>
        <taxon>Mucoromycota</taxon>
        <taxon>Mucoromycotina</taxon>
        <taxon>Mucoromycetes</taxon>
        <taxon>Mucorales</taxon>
        <taxon>Lichtheimiaceae</taxon>
        <taxon>Phascolomyces</taxon>
    </lineage>
</organism>
<dbReference type="Proteomes" id="UP001209540">
    <property type="component" value="Unassembled WGS sequence"/>
</dbReference>
<dbReference type="InterPro" id="IPR006068">
    <property type="entry name" value="ATPase_P-typ_cation-transptr_C"/>
</dbReference>
<protein>
    <recommendedName>
        <fullName evidence="2">Cation-transporting P-type ATPase C-terminal domain-containing protein</fullName>
    </recommendedName>
</protein>
<sequence length="323" mass="37221">MIIAGTNSGDGSEGSDFRGTWYISYFSMSPLYNHYPAATGLDLEPVNPLQMPVPRCRRKNGLLRSSNLRDIFYYGFVVGIISFWNCAVSIDTYSGGGSGHDCDKYKNPICDMVCCSRGVLFSSACFLLLLYSFTRRDFRDPVWVPSYFQNCYLYYGAIFPIVLLILTFYVPVLIKVVFKQHAITGEWGLLHEETKLIRNIKHFKKSTKFIFIIMNTTTFQELEQRTVFVTKRLVTKEPRDLQPKDLKFTRGSLQLDPHTPISFRNSMTNNVHTLVIVPTTFQSSGRCLVHEHLWSPVSERMRWPESAYIHVPETTKTSTIYFF</sequence>
<keyword evidence="1" id="KW-0812">Transmembrane</keyword>
<proteinExistence type="predicted"/>
<dbReference type="Pfam" id="PF00689">
    <property type="entry name" value="Cation_ATPase_C"/>
    <property type="match status" value="1"/>
</dbReference>
<dbReference type="AlphaFoldDB" id="A0AAD5JXJ6"/>
<evidence type="ECO:0000313" key="4">
    <source>
        <dbReference type="Proteomes" id="UP001209540"/>
    </source>
</evidence>
<keyword evidence="1" id="KW-0472">Membrane</keyword>
<name>A0AAD5JXJ6_9FUNG</name>
<accession>A0AAD5JXJ6</accession>
<dbReference type="InterPro" id="IPR023298">
    <property type="entry name" value="ATPase_P-typ_TM_dom_sf"/>
</dbReference>
<keyword evidence="1" id="KW-1133">Transmembrane helix</keyword>
<feature type="transmembrane region" description="Helical" evidence="1">
    <location>
        <begin position="114"/>
        <end position="133"/>
    </location>
</feature>